<dbReference type="Gene3D" id="2.60.120.920">
    <property type="match status" value="1"/>
</dbReference>
<dbReference type="PROSITE" id="PS50119">
    <property type="entry name" value="ZF_BBOX"/>
    <property type="match status" value="1"/>
</dbReference>
<dbReference type="SUPFAM" id="SSF57845">
    <property type="entry name" value="B-box zinc-binding domain"/>
    <property type="match status" value="1"/>
</dbReference>
<dbReference type="InterPro" id="IPR050143">
    <property type="entry name" value="TRIM/RBCC"/>
</dbReference>
<feature type="coiled-coil region" evidence="4">
    <location>
        <begin position="81"/>
        <end position="108"/>
    </location>
</feature>
<dbReference type="CDD" id="cd19783">
    <property type="entry name" value="Bbox2_TRIM43-like"/>
    <property type="match status" value="1"/>
</dbReference>
<dbReference type="PANTHER" id="PTHR24103">
    <property type="entry name" value="E3 UBIQUITIN-PROTEIN LIGASE TRIM"/>
    <property type="match status" value="1"/>
</dbReference>
<dbReference type="GO" id="GO:0008270">
    <property type="term" value="F:zinc ion binding"/>
    <property type="evidence" value="ECO:0007669"/>
    <property type="project" value="UniProtKB-KW"/>
</dbReference>
<dbReference type="EMBL" id="CABDUW010004650">
    <property type="protein sequence ID" value="VTJ90554.1"/>
    <property type="molecule type" value="Genomic_DNA"/>
</dbReference>
<evidence type="ECO:0000256" key="3">
    <source>
        <dbReference type="PROSITE-ProRule" id="PRU00024"/>
    </source>
</evidence>
<evidence type="ECO:0000256" key="1">
    <source>
        <dbReference type="ARBA" id="ARBA00022771"/>
    </source>
</evidence>
<evidence type="ECO:0000256" key="4">
    <source>
        <dbReference type="SAM" id="Coils"/>
    </source>
</evidence>
<protein>
    <recommendedName>
        <fullName evidence="9">B30.2/SPRY domain-containing protein</fullName>
    </recommendedName>
</protein>
<keyword evidence="8" id="KW-1185">Reference proteome</keyword>
<feature type="non-terminal residue" evidence="7">
    <location>
        <position position="1"/>
    </location>
</feature>
<feature type="domain" description="B box-type" evidence="5">
    <location>
        <begin position="32"/>
        <end position="75"/>
    </location>
</feature>
<dbReference type="InterPro" id="IPR003877">
    <property type="entry name" value="SPRY_dom"/>
</dbReference>
<dbReference type="PROSITE" id="PS50188">
    <property type="entry name" value="B302_SPRY"/>
    <property type="match status" value="1"/>
</dbReference>
<comment type="caution">
    <text evidence="7">The sequence shown here is derived from an EMBL/GenBank/DDBJ whole genome shotgun (WGS) entry which is preliminary data.</text>
</comment>
<proteinExistence type="predicted"/>
<dbReference type="PRINTS" id="PR01407">
    <property type="entry name" value="BUTYPHLNCDUF"/>
</dbReference>
<evidence type="ECO:0000313" key="8">
    <source>
        <dbReference type="Proteomes" id="UP000335636"/>
    </source>
</evidence>
<dbReference type="SUPFAM" id="SSF49899">
    <property type="entry name" value="Concanavalin A-like lectins/glucanases"/>
    <property type="match status" value="1"/>
</dbReference>
<gene>
    <name evidence="7" type="ORF">MONAX_5E011875</name>
</gene>
<dbReference type="Gene3D" id="3.30.160.60">
    <property type="entry name" value="Classic Zinc Finger"/>
    <property type="match status" value="1"/>
</dbReference>
<accession>A0A5E4D8H5</accession>
<dbReference type="AlphaFoldDB" id="A0A5E4D8H5"/>
<sequence length="375" mass="43891">EPSQQGDVKNNILLKNLTSIARQAHLRQFLSSEKNICVTHQQTKKIFCEKNKNLLCWLCCNPQEHRAHNHPSVERAAEEYQEKLLKQIRSLREKIQVNQRNINEENKIISPWIYYVYLREELIRAEYRKLHPVLHEEENRHLDILRKESKRILEELKKSEANMVQKKKDLREIYEELVKMSHKPYVELLQDLGDLLARSESVQLHLPQPIKPALPAQTITGLIDRLKCFQVEISFENTVSSDNLKLFDDVRSLRFGHILPDLSLNSDGIKYFAAWGTETFNSGKLYWELDMKDPLDWAVGVCKDSWIRRNGTVIESEDVFLLLFVKEDDDHSLLTTSPMLSHYIEKPQGRVGVFLDFESESVSFVNVAKSSLIWR</sequence>
<evidence type="ECO:0000259" key="6">
    <source>
        <dbReference type="PROSITE" id="PS50188"/>
    </source>
</evidence>
<dbReference type="InterPro" id="IPR013320">
    <property type="entry name" value="ConA-like_dom_sf"/>
</dbReference>
<keyword evidence="1 3" id="KW-0863">Zinc-finger</keyword>
<feature type="domain" description="B30.2/SPRY" evidence="6">
    <location>
        <begin position="213"/>
        <end position="375"/>
    </location>
</feature>
<evidence type="ECO:0008006" key="9">
    <source>
        <dbReference type="Google" id="ProtNLM"/>
    </source>
</evidence>
<keyword evidence="2" id="KW-0862">Zinc</keyword>
<reference evidence="7" key="1">
    <citation type="submission" date="2019-04" db="EMBL/GenBank/DDBJ databases">
        <authorList>
            <person name="Alioto T."/>
            <person name="Alioto T."/>
        </authorList>
    </citation>
    <scope>NUCLEOTIDE SEQUENCE [LARGE SCALE GENOMIC DNA]</scope>
</reference>
<evidence type="ECO:0000259" key="5">
    <source>
        <dbReference type="PROSITE" id="PS50119"/>
    </source>
</evidence>
<dbReference type="InterPro" id="IPR003879">
    <property type="entry name" value="Butyrophylin_SPRY"/>
</dbReference>
<organism evidence="7 8">
    <name type="scientific">Marmota monax</name>
    <name type="common">Woodchuck</name>
    <dbReference type="NCBI Taxonomy" id="9995"/>
    <lineage>
        <taxon>Eukaryota</taxon>
        <taxon>Metazoa</taxon>
        <taxon>Chordata</taxon>
        <taxon>Craniata</taxon>
        <taxon>Vertebrata</taxon>
        <taxon>Euteleostomi</taxon>
        <taxon>Mammalia</taxon>
        <taxon>Eutheria</taxon>
        <taxon>Euarchontoglires</taxon>
        <taxon>Glires</taxon>
        <taxon>Rodentia</taxon>
        <taxon>Sciuromorpha</taxon>
        <taxon>Sciuridae</taxon>
        <taxon>Xerinae</taxon>
        <taxon>Marmotini</taxon>
        <taxon>Marmota</taxon>
    </lineage>
</organism>
<keyword evidence="4" id="KW-0175">Coiled coil</keyword>
<dbReference type="Proteomes" id="UP000335636">
    <property type="component" value="Unassembled WGS sequence"/>
</dbReference>
<evidence type="ECO:0000256" key="2">
    <source>
        <dbReference type="ARBA" id="ARBA00022833"/>
    </source>
</evidence>
<evidence type="ECO:0000313" key="7">
    <source>
        <dbReference type="EMBL" id="VTJ90554.1"/>
    </source>
</evidence>
<name>A0A5E4D8H5_MARMO</name>
<feature type="coiled-coil region" evidence="4">
    <location>
        <begin position="135"/>
        <end position="176"/>
    </location>
</feature>
<feature type="non-terminal residue" evidence="7">
    <location>
        <position position="375"/>
    </location>
</feature>
<dbReference type="InterPro" id="IPR043136">
    <property type="entry name" value="B30.2/SPRY_sf"/>
</dbReference>
<dbReference type="InterPro" id="IPR001870">
    <property type="entry name" value="B30.2/SPRY"/>
</dbReference>
<dbReference type="InterPro" id="IPR000315">
    <property type="entry name" value="Znf_B-box"/>
</dbReference>
<keyword evidence="1 3" id="KW-0479">Metal-binding</keyword>
<dbReference type="Pfam" id="PF00622">
    <property type="entry name" value="SPRY"/>
    <property type="match status" value="1"/>
</dbReference>